<evidence type="ECO:0000256" key="3">
    <source>
        <dbReference type="ARBA" id="ARBA00023027"/>
    </source>
</evidence>
<evidence type="ECO:0000256" key="2">
    <source>
        <dbReference type="ARBA" id="ARBA00023002"/>
    </source>
</evidence>
<dbReference type="PANTHER" id="PTHR30004">
    <property type="entry name" value="4-HYDROXYTHREONINE-4-PHOSPHATE DEHYDROGENASE"/>
    <property type="match status" value="1"/>
</dbReference>
<reference evidence="4" key="1">
    <citation type="submission" date="2018-05" db="EMBL/GenBank/DDBJ databases">
        <authorList>
            <person name="Lanie J.A."/>
            <person name="Ng W.-L."/>
            <person name="Kazmierczak K.M."/>
            <person name="Andrzejewski T.M."/>
            <person name="Davidsen T.M."/>
            <person name="Wayne K.J."/>
            <person name="Tettelin H."/>
            <person name="Glass J.I."/>
            <person name="Rusch D."/>
            <person name="Podicherti R."/>
            <person name="Tsui H.-C.T."/>
            <person name="Winkler M.E."/>
        </authorList>
    </citation>
    <scope>NUCLEOTIDE SEQUENCE</scope>
</reference>
<organism evidence="4">
    <name type="scientific">marine metagenome</name>
    <dbReference type="NCBI Taxonomy" id="408172"/>
    <lineage>
        <taxon>unclassified sequences</taxon>
        <taxon>metagenomes</taxon>
        <taxon>ecological metagenomes</taxon>
    </lineage>
</organism>
<dbReference type="InterPro" id="IPR005255">
    <property type="entry name" value="PdxA_fam"/>
</dbReference>
<evidence type="ECO:0000313" key="4">
    <source>
        <dbReference type="EMBL" id="SVA84571.1"/>
    </source>
</evidence>
<sequence length="312" mass="33417">MSGTRLAITMGDPRGVGPDIITRLAPKLISEYSDVEFICIGPEGFDPKIGEYLPVGSFEDTEASAGALSALSIEKAASLALKGVVSGIVTSPISKPALRAAGKKDLDHTSMLCNLTNSQNVGMLMNAEATTSGFPLRVLLATTHIPFRHVAKKLTTDLLISQAKLLHKTLTRFWNIEDPKIAFCAVNPHASDEGLFGDEEKIIFQPAVKKLSDIGIRTYGPFPADTVFTRGLSGDFDAIIAPYHDVGMAAFKTSTFGKGVNVTLGLPFIRTSPDHGTAFDIVGTKKVKTSSMLEAIQLALKMSKNVFDTWSS</sequence>
<evidence type="ECO:0008006" key="5">
    <source>
        <dbReference type="Google" id="ProtNLM"/>
    </source>
</evidence>
<proteinExistence type="predicted"/>
<gene>
    <name evidence="4" type="ORF">METZ01_LOCUS137425</name>
</gene>
<dbReference type="Gene3D" id="3.40.718.10">
    <property type="entry name" value="Isopropylmalate Dehydrogenase"/>
    <property type="match status" value="1"/>
</dbReference>
<protein>
    <recommendedName>
        <fullName evidence="5">4-hydroxythreonine-4-phosphate dehydrogenase</fullName>
    </recommendedName>
</protein>
<dbReference type="PANTHER" id="PTHR30004:SF6">
    <property type="entry name" value="D-THREONATE 4-PHOSPHATE DEHYDROGENASE"/>
    <property type="match status" value="1"/>
</dbReference>
<keyword evidence="1" id="KW-0479">Metal-binding</keyword>
<accession>A0A381Z6L0</accession>
<dbReference type="EMBL" id="UINC01020047">
    <property type="protein sequence ID" value="SVA84571.1"/>
    <property type="molecule type" value="Genomic_DNA"/>
</dbReference>
<dbReference type="AlphaFoldDB" id="A0A381Z6L0"/>
<dbReference type="GO" id="GO:0016491">
    <property type="term" value="F:oxidoreductase activity"/>
    <property type="evidence" value="ECO:0007669"/>
    <property type="project" value="UniProtKB-KW"/>
</dbReference>
<keyword evidence="3" id="KW-0520">NAD</keyword>
<keyword evidence="2" id="KW-0560">Oxidoreductase</keyword>
<name>A0A381Z6L0_9ZZZZ</name>
<dbReference type="Pfam" id="PF04166">
    <property type="entry name" value="PdxA"/>
    <property type="match status" value="1"/>
</dbReference>
<dbReference type="SUPFAM" id="SSF53659">
    <property type="entry name" value="Isocitrate/Isopropylmalate dehydrogenase-like"/>
    <property type="match status" value="1"/>
</dbReference>
<dbReference type="GO" id="GO:0046872">
    <property type="term" value="F:metal ion binding"/>
    <property type="evidence" value="ECO:0007669"/>
    <property type="project" value="UniProtKB-KW"/>
</dbReference>
<evidence type="ECO:0000256" key="1">
    <source>
        <dbReference type="ARBA" id="ARBA00022723"/>
    </source>
</evidence>
<dbReference type="GO" id="GO:0051287">
    <property type="term" value="F:NAD binding"/>
    <property type="evidence" value="ECO:0007669"/>
    <property type="project" value="InterPro"/>
</dbReference>